<dbReference type="EMBL" id="LR797053">
    <property type="protein sequence ID" value="CAB4184050.1"/>
    <property type="molecule type" value="Genomic_DNA"/>
</dbReference>
<dbReference type="GO" id="GO:0006281">
    <property type="term" value="P:DNA repair"/>
    <property type="evidence" value="ECO:0007669"/>
    <property type="project" value="InterPro"/>
</dbReference>
<gene>
    <name evidence="1" type="ORF">UFOVP1102_30</name>
    <name evidence="2" type="ORF">UFOVP1463_43</name>
</gene>
<proteinExistence type="predicted"/>
<dbReference type="SUPFAM" id="SSF103084">
    <property type="entry name" value="Holliday junction resolvase RusA"/>
    <property type="match status" value="1"/>
</dbReference>
<dbReference type="Gene3D" id="3.30.1330.70">
    <property type="entry name" value="Holliday junction resolvase RusA"/>
    <property type="match status" value="1"/>
</dbReference>
<sequence length="125" mass="13947">MIINLPFPDKRLFPNRKNGKHWTTVSNIKGTQFNQSYLSTKKSAGAFTPTKEFIPLSLMFVTPDKRHRDLDNMLAASKSILDGVAKALGIDDRRFKPVLIDWVHGKPPGALIASVGVNLEMTENL</sequence>
<reference evidence="2" key="1">
    <citation type="submission" date="2020-05" db="EMBL/GenBank/DDBJ databases">
        <authorList>
            <person name="Chiriac C."/>
            <person name="Salcher M."/>
            <person name="Ghai R."/>
            <person name="Kavagutti S V."/>
        </authorList>
    </citation>
    <scope>NUCLEOTIDE SEQUENCE</scope>
</reference>
<organism evidence="2">
    <name type="scientific">uncultured Caudovirales phage</name>
    <dbReference type="NCBI Taxonomy" id="2100421"/>
    <lineage>
        <taxon>Viruses</taxon>
        <taxon>Duplodnaviria</taxon>
        <taxon>Heunggongvirae</taxon>
        <taxon>Uroviricota</taxon>
        <taxon>Caudoviricetes</taxon>
        <taxon>Peduoviridae</taxon>
        <taxon>Maltschvirus</taxon>
        <taxon>Maltschvirus maltsch</taxon>
    </lineage>
</organism>
<dbReference type="InterPro" id="IPR036614">
    <property type="entry name" value="RusA-like_sf"/>
</dbReference>
<name>A0A6J5SJD4_9CAUD</name>
<evidence type="ECO:0000313" key="2">
    <source>
        <dbReference type="EMBL" id="CAB4214391.1"/>
    </source>
</evidence>
<accession>A0A6J5SJD4</accession>
<evidence type="ECO:0000313" key="1">
    <source>
        <dbReference type="EMBL" id="CAB4184050.1"/>
    </source>
</evidence>
<dbReference type="GO" id="GO:0000287">
    <property type="term" value="F:magnesium ion binding"/>
    <property type="evidence" value="ECO:0007669"/>
    <property type="project" value="InterPro"/>
</dbReference>
<dbReference type="EMBL" id="LR797413">
    <property type="protein sequence ID" value="CAB4214391.1"/>
    <property type="molecule type" value="Genomic_DNA"/>
</dbReference>
<dbReference type="GO" id="GO:0006310">
    <property type="term" value="P:DNA recombination"/>
    <property type="evidence" value="ECO:0007669"/>
    <property type="project" value="InterPro"/>
</dbReference>
<protein>
    <submittedName>
        <fullName evidence="2">Uncharacterized protein</fullName>
    </submittedName>
</protein>